<dbReference type="EMBL" id="AVPF01000035">
    <property type="protein sequence ID" value="KGX85930.1"/>
    <property type="molecule type" value="Genomic_DNA"/>
</dbReference>
<proteinExistence type="predicted"/>
<dbReference type="OrthoDB" id="573194at2"/>
<evidence type="ECO:0000313" key="3">
    <source>
        <dbReference type="Proteomes" id="UP000030403"/>
    </source>
</evidence>
<evidence type="ECO:0000313" key="2">
    <source>
        <dbReference type="EMBL" id="KGX85930.1"/>
    </source>
</evidence>
<feature type="transmembrane region" description="Helical" evidence="1">
    <location>
        <begin position="141"/>
        <end position="163"/>
    </location>
</feature>
<keyword evidence="1" id="KW-1133">Transmembrane helix</keyword>
<dbReference type="Proteomes" id="UP000030403">
    <property type="component" value="Unassembled WGS sequence"/>
</dbReference>
<evidence type="ECO:0000256" key="1">
    <source>
        <dbReference type="SAM" id="Phobius"/>
    </source>
</evidence>
<keyword evidence="1" id="KW-0472">Membrane</keyword>
<sequence length="188" mass="22814">MKRRNYLDQFYTVDEESGDYIIEIAIQEYDDIFNNWDSSVYNIRDLDSSLKAFIEECSRDIDINKKISLRFNIRKETKDPKLEETISNGISNFFEYYWYITKRQLRERNKKAILFILISAAFTITSFFLKNDIDPKLFQHFILESLTVGGWIFMWEAFSHLFIQSNDQRKKKKEYKRLIKAPMLFRYK</sequence>
<comment type="caution">
    <text evidence="2">The sequence shown here is derived from an EMBL/GenBank/DDBJ whole genome shotgun (WGS) entry which is preliminary data.</text>
</comment>
<dbReference type="eggNOG" id="ENOG5032RHJ">
    <property type="taxonomic scope" value="Bacteria"/>
</dbReference>
<organism evidence="2 3">
    <name type="scientific">Pontibacillus marinus BH030004 = DSM 16465</name>
    <dbReference type="NCBI Taxonomy" id="1385511"/>
    <lineage>
        <taxon>Bacteria</taxon>
        <taxon>Bacillati</taxon>
        <taxon>Bacillota</taxon>
        <taxon>Bacilli</taxon>
        <taxon>Bacillales</taxon>
        <taxon>Bacillaceae</taxon>
        <taxon>Pontibacillus</taxon>
    </lineage>
</organism>
<dbReference type="AlphaFoldDB" id="A0A0A5G4B9"/>
<protein>
    <submittedName>
        <fullName evidence="2">Uncharacterized protein</fullName>
    </submittedName>
</protein>
<gene>
    <name evidence="2" type="ORF">N783_13135</name>
</gene>
<feature type="transmembrane region" description="Helical" evidence="1">
    <location>
        <begin position="112"/>
        <end position="129"/>
    </location>
</feature>
<name>A0A0A5G4B9_9BACI</name>
<dbReference type="STRING" id="1385511.GCA_000425225_02284"/>
<dbReference type="RefSeq" id="WP_027448748.1">
    <property type="nucleotide sequence ID" value="NZ_AVPF01000035.1"/>
</dbReference>
<reference evidence="2 3" key="1">
    <citation type="submission" date="2013-08" db="EMBL/GenBank/DDBJ databases">
        <authorList>
            <person name="Huang J."/>
            <person name="Wang G."/>
        </authorList>
    </citation>
    <scope>NUCLEOTIDE SEQUENCE [LARGE SCALE GENOMIC DNA]</scope>
    <source>
        <strain evidence="2 3">BH030004</strain>
    </source>
</reference>
<keyword evidence="1" id="KW-0812">Transmembrane</keyword>
<keyword evidence="3" id="KW-1185">Reference proteome</keyword>
<accession>A0A0A5G4B9</accession>